<dbReference type="STRING" id="1423735.FC15_GL000468"/>
<keyword evidence="3" id="KW-1185">Reference proteome</keyword>
<evidence type="ECO:0000313" key="3">
    <source>
        <dbReference type="Proteomes" id="UP000051315"/>
    </source>
</evidence>
<dbReference type="OrthoDB" id="9808614at2"/>
<dbReference type="GO" id="GO:0000156">
    <property type="term" value="F:phosphorelay response regulator activity"/>
    <property type="evidence" value="ECO:0007669"/>
    <property type="project" value="InterPro"/>
</dbReference>
<dbReference type="InterPro" id="IPR007492">
    <property type="entry name" value="LytTR_DNA-bd_dom"/>
</dbReference>
<dbReference type="Proteomes" id="UP000051315">
    <property type="component" value="Unassembled WGS sequence"/>
</dbReference>
<dbReference type="InterPro" id="IPR046947">
    <property type="entry name" value="LytR-like"/>
</dbReference>
<evidence type="ECO:0000259" key="1">
    <source>
        <dbReference type="PROSITE" id="PS50930"/>
    </source>
</evidence>
<organism evidence="2 3">
    <name type="scientific">Lapidilactobacillus concavus DSM 17758</name>
    <dbReference type="NCBI Taxonomy" id="1423735"/>
    <lineage>
        <taxon>Bacteria</taxon>
        <taxon>Bacillati</taxon>
        <taxon>Bacillota</taxon>
        <taxon>Bacilli</taxon>
        <taxon>Lactobacillales</taxon>
        <taxon>Lactobacillaceae</taxon>
        <taxon>Lapidilactobacillus</taxon>
    </lineage>
</organism>
<protein>
    <submittedName>
        <fullName evidence="2">Response regulator</fullName>
    </submittedName>
</protein>
<gene>
    <name evidence="2" type="ORF">FC15_GL000468</name>
</gene>
<feature type="domain" description="HTH LytTR-type" evidence="1">
    <location>
        <begin position="44"/>
        <end position="147"/>
    </location>
</feature>
<dbReference type="PROSITE" id="PS50930">
    <property type="entry name" value="HTH_LYTTR"/>
    <property type="match status" value="1"/>
</dbReference>
<dbReference type="GO" id="GO:0003677">
    <property type="term" value="F:DNA binding"/>
    <property type="evidence" value="ECO:0007669"/>
    <property type="project" value="InterPro"/>
</dbReference>
<comment type="caution">
    <text evidence="2">The sequence shown here is derived from an EMBL/GenBank/DDBJ whole genome shotgun (WGS) entry which is preliminary data.</text>
</comment>
<dbReference type="PANTHER" id="PTHR37299">
    <property type="entry name" value="TRANSCRIPTIONAL REGULATOR-RELATED"/>
    <property type="match status" value="1"/>
</dbReference>
<dbReference type="PATRIC" id="fig|1423735.3.peg.483"/>
<dbReference type="PANTHER" id="PTHR37299:SF4">
    <property type="entry name" value="TRANSCRIPTIONAL REGULATOR"/>
    <property type="match status" value="1"/>
</dbReference>
<dbReference type="Pfam" id="PF04397">
    <property type="entry name" value="LytTR"/>
    <property type="match status" value="1"/>
</dbReference>
<name>A0A0R1VT27_9LACO</name>
<dbReference type="AlphaFoldDB" id="A0A0R1VT27"/>
<dbReference type="EMBL" id="AZFX01000082">
    <property type="protein sequence ID" value="KRM08591.1"/>
    <property type="molecule type" value="Genomic_DNA"/>
</dbReference>
<dbReference type="SMART" id="SM00850">
    <property type="entry name" value="LytTR"/>
    <property type="match status" value="1"/>
</dbReference>
<dbReference type="RefSeq" id="WP_057825361.1">
    <property type="nucleotide sequence ID" value="NZ_AZFX01000082.1"/>
</dbReference>
<sequence length="152" mass="17836">MRVRVEIDDNLKQPELIIRASSDDPNVEKIKELLAATPLTDEVLSGFKNSREYFLKPSSILFIETENRQLQIHTIDEIYTSNERLYEIAEELPDYFLQVAKSTIVNLKQINALNKSISNCLISFYDSPKEVYASRRYYKQLQERLNEMRLSK</sequence>
<evidence type="ECO:0000313" key="2">
    <source>
        <dbReference type="EMBL" id="KRM08591.1"/>
    </source>
</evidence>
<dbReference type="Gene3D" id="2.40.50.1020">
    <property type="entry name" value="LytTr DNA-binding domain"/>
    <property type="match status" value="1"/>
</dbReference>
<reference evidence="2 3" key="1">
    <citation type="journal article" date="2015" name="Genome Announc.">
        <title>Expanding the biotechnology potential of lactobacilli through comparative genomics of 213 strains and associated genera.</title>
        <authorList>
            <person name="Sun Z."/>
            <person name="Harris H.M."/>
            <person name="McCann A."/>
            <person name="Guo C."/>
            <person name="Argimon S."/>
            <person name="Zhang W."/>
            <person name="Yang X."/>
            <person name="Jeffery I.B."/>
            <person name="Cooney J.C."/>
            <person name="Kagawa T.F."/>
            <person name="Liu W."/>
            <person name="Song Y."/>
            <person name="Salvetti E."/>
            <person name="Wrobel A."/>
            <person name="Rasinkangas P."/>
            <person name="Parkhill J."/>
            <person name="Rea M.C."/>
            <person name="O'Sullivan O."/>
            <person name="Ritari J."/>
            <person name="Douillard F.P."/>
            <person name="Paul Ross R."/>
            <person name="Yang R."/>
            <person name="Briner A.E."/>
            <person name="Felis G.E."/>
            <person name="de Vos W.M."/>
            <person name="Barrangou R."/>
            <person name="Klaenhammer T.R."/>
            <person name="Caufield P.W."/>
            <person name="Cui Y."/>
            <person name="Zhang H."/>
            <person name="O'Toole P.W."/>
        </authorList>
    </citation>
    <scope>NUCLEOTIDE SEQUENCE [LARGE SCALE GENOMIC DNA]</scope>
    <source>
        <strain evidence="2 3">DSM 17758</strain>
    </source>
</reference>
<proteinExistence type="predicted"/>
<accession>A0A0R1VT27</accession>